<reference evidence="1" key="1">
    <citation type="submission" date="2021-08" db="EMBL/GenBank/DDBJ databases">
        <title>WGS assembly of Ceratopteris richardii.</title>
        <authorList>
            <person name="Marchant D.B."/>
            <person name="Chen G."/>
            <person name="Jenkins J."/>
            <person name="Shu S."/>
            <person name="Leebens-Mack J."/>
            <person name="Grimwood J."/>
            <person name="Schmutz J."/>
            <person name="Soltis P."/>
            <person name="Soltis D."/>
            <person name="Chen Z.-H."/>
        </authorList>
    </citation>
    <scope>NUCLEOTIDE SEQUENCE</scope>
    <source>
        <strain evidence="1">Whitten #5841</strain>
        <tissue evidence="1">Leaf</tissue>
    </source>
</reference>
<dbReference type="InterPro" id="IPR045090">
    <property type="entry name" value="Pept_M3A_M3B"/>
</dbReference>
<dbReference type="GO" id="GO:0006518">
    <property type="term" value="P:peptide metabolic process"/>
    <property type="evidence" value="ECO:0007669"/>
    <property type="project" value="TreeGrafter"/>
</dbReference>
<dbReference type="GO" id="GO:0006508">
    <property type="term" value="P:proteolysis"/>
    <property type="evidence" value="ECO:0007669"/>
    <property type="project" value="InterPro"/>
</dbReference>
<comment type="caution">
    <text evidence="1">The sequence shown here is derived from an EMBL/GenBank/DDBJ whole genome shotgun (WGS) entry which is preliminary data.</text>
</comment>
<gene>
    <name evidence="1" type="ORF">KP509_16G009600</name>
</gene>
<keyword evidence="2" id="KW-1185">Reference proteome</keyword>
<dbReference type="PANTHER" id="PTHR11804:SF79">
    <property type="entry name" value="MITOCHONDRIAL INTERMEDIATE PEPTIDASE"/>
    <property type="match status" value="1"/>
</dbReference>
<evidence type="ECO:0008006" key="3">
    <source>
        <dbReference type="Google" id="ProtNLM"/>
    </source>
</evidence>
<dbReference type="EMBL" id="CM035421">
    <property type="protein sequence ID" value="KAH7387180.1"/>
    <property type="molecule type" value="Genomic_DNA"/>
</dbReference>
<dbReference type="OrthoDB" id="17530at2759"/>
<dbReference type="AlphaFoldDB" id="A0A8T2SXE4"/>
<dbReference type="Proteomes" id="UP000825935">
    <property type="component" value="Chromosome 16"/>
</dbReference>
<evidence type="ECO:0000313" key="2">
    <source>
        <dbReference type="Proteomes" id="UP000825935"/>
    </source>
</evidence>
<protein>
    <recommendedName>
        <fullName evidence="3">Mitochondrial intermediate peptidase</fullName>
    </recommendedName>
</protein>
<accession>A0A8T2SXE4</accession>
<sequence length="258" mass="29323">MLKLLRGSCLCSRKHVARPDPAKRFYSKAFAWTGGTRGSTGLYGYDVLKCASGFQAFAEEAIRKSEDLIERIRQMPPSMETISLFDELSDTVCTVVDSAELCRNTHSDSEFVEAASQASMTIYEYLNRLNTNSVLYDAIVKVENSNTLTTEEAKRAAFTHRLEFERGGVHLCNEKQEHIRKLRLQTTQLERKFMANILEDPGHIDIFPASRIPEGIKRMARQITKCEKGIIKQGLRLSTDSENLFSILKGVKDRERQH</sequence>
<dbReference type="SUPFAM" id="SSF55486">
    <property type="entry name" value="Metalloproteases ('zincins'), catalytic domain"/>
    <property type="match status" value="1"/>
</dbReference>
<dbReference type="PANTHER" id="PTHR11804">
    <property type="entry name" value="PROTEASE M3 THIMET OLIGOPEPTIDASE-RELATED"/>
    <property type="match status" value="1"/>
</dbReference>
<proteinExistence type="predicted"/>
<name>A0A8T2SXE4_CERRI</name>
<dbReference type="GO" id="GO:0004222">
    <property type="term" value="F:metalloendopeptidase activity"/>
    <property type="evidence" value="ECO:0007669"/>
    <property type="project" value="InterPro"/>
</dbReference>
<evidence type="ECO:0000313" key="1">
    <source>
        <dbReference type="EMBL" id="KAH7387180.1"/>
    </source>
</evidence>
<organism evidence="1 2">
    <name type="scientific">Ceratopteris richardii</name>
    <name type="common">Triangle waterfern</name>
    <dbReference type="NCBI Taxonomy" id="49495"/>
    <lineage>
        <taxon>Eukaryota</taxon>
        <taxon>Viridiplantae</taxon>
        <taxon>Streptophyta</taxon>
        <taxon>Embryophyta</taxon>
        <taxon>Tracheophyta</taxon>
        <taxon>Polypodiopsida</taxon>
        <taxon>Polypodiidae</taxon>
        <taxon>Polypodiales</taxon>
        <taxon>Pteridineae</taxon>
        <taxon>Pteridaceae</taxon>
        <taxon>Parkerioideae</taxon>
        <taxon>Ceratopteris</taxon>
    </lineage>
</organism>